<evidence type="ECO:0000313" key="2">
    <source>
        <dbReference type="Proteomes" id="UP000233837"/>
    </source>
</evidence>
<dbReference type="EMBL" id="KZ502843">
    <property type="protein sequence ID" value="PKU72106.1"/>
    <property type="molecule type" value="Genomic_DNA"/>
</dbReference>
<proteinExistence type="predicted"/>
<name>A0A2I0W8W0_9ASPA</name>
<dbReference type="AlphaFoldDB" id="A0A2I0W8W0"/>
<reference evidence="1 2" key="2">
    <citation type="journal article" date="2017" name="Nature">
        <title>The Apostasia genome and the evolution of orchids.</title>
        <authorList>
            <person name="Zhang G.Q."/>
            <person name="Liu K.W."/>
            <person name="Li Z."/>
            <person name="Lohaus R."/>
            <person name="Hsiao Y.Y."/>
            <person name="Niu S.C."/>
            <person name="Wang J.Y."/>
            <person name="Lin Y.C."/>
            <person name="Xu Q."/>
            <person name="Chen L.J."/>
            <person name="Yoshida K."/>
            <person name="Fujiwara S."/>
            <person name="Wang Z.W."/>
            <person name="Zhang Y.Q."/>
            <person name="Mitsuda N."/>
            <person name="Wang M."/>
            <person name="Liu G.H."/>
            <person name="Pecoraro L."/>
            <person name="Huang H.X."/>
            <person name="Xiao X.J."/>
            <person name="Lin M."/>
            <person name="Wu X.Y."/>
            <person name="Wu W.L."/>
            <person name="Chen Y.Y."/>
            <person name="Chang S.B."/>
            <person name="Sakamoto S."/>
            <person name="Ohme-Takagi M."/>
            <person name="Yagi M."/>
            <person name="Zeng S.J."/>
            <person name="Shen C.Y."/>
            <person name="Yeh C.M."/>
            <person name="Luo Y.B."/>
            <person name="Tsai W.C."/>
            <person name="Van de Peer Y."/>
            <person name="Liu Z.J."/>
        </authorList>
    </citation>
    <scope>NUCLEOTIDE SEQUENCE [LARGE SCALE GENOMIC DNA]</scope>
    <source>
        <tissue evidence="1">The whole plant</tissue>
    </source>
</reference>
<gene>
    <name evidence="1" type="ORF">MA16_Dca006699</name>
</gene>
<organism evidence="1 2">
    <name type="scientific">Dendrobium catenatum</name>
    <dbReference type="NCBI Taxonomy" id="906689"/>
    <lineage>
        <taxon>Eukaryota</taxon>
        <taxon>Viridiplantae</taxon>
        <taxon>Streptophyta</taxon>
        <taxon>Embryophyta</taxon>
        <taxon>Tracheophyta</taxon>
        <taxon>Spermatophyta</taxon>
        <taxon>Magnoliopsida</taxon>
        <taxon>Liliopsida</taxon>
        <taxon>Asparagales</taxon>
        <taxon>Orchidaceae</taxon>
        <taxon>Epidendroideae</taxon>
        <taxon>Malaxideae</taxon>
        <taxon>Dendrobiinae</taxon>
        <taxon>Dendrobium</taxon>
    </lineage>
</organism>
<keyword evidence="2" id="KW-1185">Reference proteome</keyword>
<protein>
    <submittedName>
        <fullName evidence="1">Uncharacterized protein</fullName>
    </submittedName>
</protein>
<accession>A0A2I0W8W0</accession>
<sequence>MKSCNCMWTSTFETSTHEHAQVSLCTRDAGASCVGVLHGVVLGLKWVAFDREIV</sequence>
<evidence type="ECO:0000313" key="1">
    <source>
        <dbReference type="EMBL" id="PKU72106.1"/>
    </source>
</evidence>
<dbReference type="Proteomes" id="UP000233837">
    <property type="component" value="Unassembled WGS sequence"/>
</dbReference>
<reference evidence="1 2" key="1">
    <citation type="journal article" date="2016" name="Sci. Rep.">
        <title>The Dendrobium catenatum Lindl. genome sequence provides insights into polysaccharide synthase, floral development and adaptive evolution.</title>
        <authorList>
            <person name="Zhang G.Q."/>
            <person name="Xu Q."/>
            <person name="Bian C."/>
            <person name="Tsai W.C."/>
            <person name="Yeh C.M."/>
            <person name="Liu K.W."/>
            <person name="Yoshida K."/>
            <person name="Zhang L.S."/>
            <person name="Chang S.B."/>
            <person name="Chen F."/>
            <person name="Shi Y."/>
            <person name="Su Y.Y."/>
            <person name="Zhang Y.Q."/>
            <person name="Chen L.J."/>
            <person name="Yin Y."/>
            <person name="Lin M."/>
            <person name="Huang H."/>
            <person name="Deng H."/>
            <person name="Wang Z.W."/>
            <person name="Zhu S.L."/>
            <person name="Zhao X."/>
            <person name="Deng C."/>
            <person name="Niu S.C."/>
            <person name="Huang J."/>
            <person name="Wang M."/>
            <person name="Liu G.H."/>
            <person name="Yang H.J."/>
            <person name="Xiao X.J."/>
            <person name="Hsiao Y.Y."/>
            <person name="Wu W.L."/>
            <person name="Chen Y.Y."/>
            <person name="Mitsuda N."/>
            <person name="Ohme-Takagi M."/>
            <person name="Luo Y.B."/>
            <person name="Van de Peer Y."/>
            <person name="Liu Z.J."/>
        </authorList>
    </citation>
    <scope>NUCLEOTIDE SEQUENCE [LARGE SCALE GENOMIC DNA]</scope>
    <source>
        <tissue evidence="1">The whole plant</tissue>
    </source>
</reference>